<dbReference type="OrthoDB" id="2240312at2759"/>
<feature type="compositionally biased region" description="Acidic residues" evidence="1">
    <location>
        <begin position="408"/>
        <end position="427"/>
    </location>
</feature>
<dbReference type="InterPro" id="IPR009057">
    <property type="entry name" value="Homeodomain-like_sf"/>
</dbReference>
<dbReference type="PANTHER" id="PTHR28079">
    <property type="entry name" value="RNA POLYMERASE I-SPECIFIC TRANSCRIPTION INITIATION FACTOR RRN5"/>
    <property type="match status" value="1"/>
</dbReference>
<sequence>MESSDADYQNASCSDDAYDSGSEFISDADSPRSVILGEDTENVHQVSGGSASDESQRKRCASDQPSPRAFKRQRSHLNPQYLELLNRDIEDAAHRVCLEDVISLPDSQLGLTYWSSLEKTQFFEALSRLGKHDLPGIAQRIGTKSLIEVKHYLRVLHEAAIAHRSQKKLFSLEPAEYPAAVELTPPCCHAQEEAADAVSIMQEARESLREKEKWQEHWDVTPQIAAKLEKSQKDAGAANPAFAKLFHVPRWLKLADLMFMNSSIPGSNWRNIDSRPPSMWATTLDDFRSLALSMTRRLVQTTLFISMSRIRAKSELVPGTRSIVRKKDVEAAIASLGLSHNANDWWRKSARRLRLDVYENPPSRAVEEDEEDEPMTYDEVEAELADEEPRRAESEDSDVERVKLEPQPLEEVDDSSADDDDDDDDSDDQGKPQDEEQRAVNREINEILWYSTVGIRDMKSTRRALKLRVETERRQERYADTVDEHASSVAETDMWGLLQKAPLMQWPKMPNPTRLHMQRSNLDVESLYAINRNWADDLDYQAEWETLRKPIKAVSRDSKHDYD</sequence>
<protein>
    <recommendedName>
        <fullName evidence="4">RNA polymerase I-specific transcription initiation factor rrn5</fullName>
    </recommendedName>
</protein>
<feature type="region of interest" description="Disordered" evidence="1">
    <location>
        <begin position="381"/>
        <end position="442"/>
    </location>
</feature>
<dbReference type="GO" id="GO:0006361">
    <property type="term" value="P:transcription initiation at RNA polymerase I promoter"/>
    <property type="evidence" value="ECO:0007669"/>
    <property type="project" value="TreeGrafter"/>
</dbReference>
<proteinExistence type="predicted"/>
<accession>J4WM93</accession>
<dbReference type="Gene3D" id="1.10.10.60">
    <property type="entry name" value="Homeodomain-like"/>
    <property type="match status" value="1"/>
</dbReference>
<dbReference type="STRING" id="655819.J4WM93"/>
<evidence type="ECO:0008006" key="4">
    <source>
        <dbReference type="Google" id="ProtNLM"/>
    </source>
</evidence>
<feature type="region of interest" description="Disordered" evidence="1">
    <location>
        <begin position="1"/>
        <end position="73"/>
    </location>
</feature>
<keyword evidence="3" id="KW-1185">Reference proteome</keyword>
<dbReference type="HOGENOM" id="CLU_012849_2_1_1"/>
<dbReference type="RefSeq" id="XP_008593754.1">
    <property type="nucleotide sequence ID" value="XM_008595532.1"/>
</dbReference>
<evidence type="ECO:0000313" key="3">
    <source>
        <dbReference type="Proteomes" id="UP000002762"/>
    </source>
</evidence>
<dbReference type="SUPFAM" id="SSF46689">
    <property type="entry name" value="Homeodomain-like"/>
    <property type="match status" value="1"/>
</dbReference>
<dbReference type="EMBL" id="JH725150">
    <property type="protein sequence ID" value="EJP70805.1"/>
    <property type="molecule type" value="Genomic_DNA"/>
</dbReference>
<feature type="compositionally biased region" description="Polar residues" evidence="1">
    <location>
        <begin position="1"/>
        <end position="13"/>
    </location>
</feature>
<feature type="compositionally biased region" description="Polar residues" evidence="1">
    <location>
        <begin position="43"/>
        <end position="53"/>
    </location>
</feature>
<feature type="compositionally biased region" description="Basic and acidic residues" evidence="1">
    <location>
        <begin position="387"/>
        <end position="404"/>
    </location>
</feature>
<dbReference type="GeneID" id="19883447"/>
<dbReference type="InterPro" id="IPR039601">
    <property type="entry name" value="Rrn5"/>
</dbReference>
<dbReference type="GO" id="GO:0042790">
    <property type="term" value="P:nucleolar large rRNA transcription by RNA polymerase I"/>
    <property type="evidence" value="ECO:0007669"/>
    <property type="project" value="InterPro"/>
</dbReference>
<evidence type="ECO:0000313" key="2">
    <source>
        <dbReference type="EMBL" id="EJP70805.1"/>
    </source>
</evidence>
<dbReference type="GO" id="GO:0000500">
    <property type="term" value="C:RNA polymerase I upstream activating factor complex"/>
    <property type="evidence" value="ECO:0007669"/>
    <property type="project" value="InterPro"/>
</dbReference>
<organism evidence="2 3">
    <name type="scientific">Beauveria bassiana (strain ARSEF 2860)</name>
    <name type="common">White muscardine disease fungus</name>
    <name type="synonym">Tritirachium shiotae</name>
    <dbReference type="NCBI Taxonomy" id="655819"/>
    <lineage>
        <taxon>Eukaryota</taxon>
        <taxon>Fungi</taxon>
        <taxon>Dikarya</taxon>
        <taxon>Ascomycota</taxon>
        <taxon>Pezizomycotina</taxon>
        <taxon>Sordariomycetes</taxon>
        <taxon>Hypocreomycetidae</taxon>
        <taxon>Hypocreales</taxon>
        <taxon>Cordycipitaceae</taxon>
        <taxon>Beauveria</taxon>
    </lineage>
</organism>
<dbReference type="AlphaFoldDB" id="J4WM93"/>
<reference evidence="2 3" key="1">
    <citation type="journal article" date="2012" name="Sci. Rep.">
        <title>Genomic perspectives on the evolution of fungal entomopathogenicity in Beauveria bassiana.</title>
        <authorList>
            <person name="Xiao G."/>
            <person name="Ying S.H."/>
            <person name="Zheng P."/>
            <person name="Wang Z.L."/>
            <person name="Zhang S."/>
            <person name="Xie X.Q."/>
            <person name="Shang Y."/>
            <person name="St Leger R.J."/>
            <person name="Zhao G.P."/>
            <person name="Wang C."/>
            <person name="Feng M.G."/>
        </authorList>
    </citation>
    <scope>NUCLEOTIDE SEQUENCE [LARGE SCALE GENOMIC DNA]</scope>
    <source>
        <strain evidence="2 3">ARSEF 2860</strain>
    </source>
</reference>
<feature type="compositionally biased region" description="Basic and acidic residues" evidence="1">
    <location>
        <begin position="428"/>
        <end position="442"/>
    </location>
</feature>
<dbReference type="Proteomes" id="UP000002762">
    <property type="component" value="Unassembled WGS sequence"/>
</dbReference>
<evidence type="ECO:0000256" key="1">
    <source>
        <dbReference type="SAM" id="MobiDB-lite"/>
    </source>
</evidence>
<name>J4WM93_BEAB2</name>
<dbReference type="InParanoid" id="J4WM93"/>
<dbReference type="GO" id="GO:0001181">
    <property type="term" value="F:RNA polymerase I general transcription initiation factor activity"/>
    <property type="evidence" value="ECO:0007669"/>
    <property type="project" value="TreeGrafter"/>
</dbReference>
<gene>
    <name evidence="2" type="ORF">BBA_00435</name>
</gene>
<dbReference type="PANTHER" id="PTHR28079:SF1">
    <property type="entry name" value="RNA POLYMERASE I-SPECIFIC TRANSCRIPTION INITIATION FACTOR RRN5"/>
    <property type="match status" value="1"/>
</dbReference>
<dbReference type="GO" id="GO:0000182">
    <property type="term" value="F:rDNA binding"/>
    <property type="evidence" value="ECO:0007669"/>
    <property type="project" value="TreeGrafter"/>
</dbReference>